<dbReference type="Proteomes" id="UP000012062">
    <property type="component" value="Unassembled WGS sequence"/>
</dbReference>
<accession>M5EFU4</accession>
<organism evidence="2 3">
    <name type="scientific">Mesorhizobium metallidurans STM 2683</name>
    <dbReference type="NCBI Taxonomy" id="1297569"/>
    <lineage>
        <taxon>Bacteria</taxon>
        <taxon>Pseudomonadati</taxon>
        <taxon>Pseudomonadota</taxon>
        <taxon>Alphaproteobacteria</taxon>
        <taxon>Hyphomicrobiales</taxon>
        <taxon>Phyllobacteriaceae</taxon>
        <taxon>Mesorhizobium</taxon>
    </lineage>
</organism>
<keyword evidence="3" id="KW-1185">Reference proteome</keyword>
<dbReference type="eggNOG" id="COG3306">
    <property type="taxonomic scope" value="Bacteria"/>
</dbReference>
<keyword evidence="2" id="KW-0808">Transferase</keyword>
<evidence type="ECO:0000313" key="2">
    <source>
        <dbReference type="EMBL" id="CCV03434.1"/>
    </source>
</evidence>
<proteinExistence type="predicted"/>
<evidence type="ECO:0000259" key="1">
    <source>
        <dbReference type="Pfam" id="PF01755"/>
    </source>
</evidence>
<dbReference type="STRING" id="1297569.MESS2_1050038"/>
<comment type="caution">
    <text evidence="2">The sequence shown here is derived from an EMBL/GenBank/DDBJ whole genome shotgun (WGS) entry which is preliminary data.</text>
</comment>
<dbReference type="CDD" id="cd06532">
    <property type="entry name" value="Glyco_transf_25"/>
    <property type="match status" value="1"/>
</dbReference>
<dbReference type="InterPro" id="IPR002654">
    <property type="entry name" value="Glyco_trans_25"/>
</dbReference>
<name>M5EFU4_9HYPH</name>
<protein>
    <submittedName>
        <fullName evidence="2">Glycosyl transferase family 25</fullName>
    </submittedName>
</protein>
<sequence>MEEKTARNCAGVLWTPPLLANRASIPFKMKCLVINLDRSRDRLAHMTAEFARIGVGFERFAAIDARNRPDLALMPLRVKRKSPLRMTDAEIACLLSHRACWAIIATGDAAYGAIFEDDIVFSAKAGALLADTGWIPADADIVKLETFFKKTTIARKRVSAGHGFSVSRLHRTHIGTAGYILSRQAACDLVDATGDIGIPVDHIVFNPSLTTSSSKTIYQLVPALCVQDQFLGDIAVGLPSMLKQDRGEQREIIEMIKRRRKTGLNKIRTEIKRIGEQMFDLCRLRQETIIPFDYRGERIRPPHTQRRENAL</sequence>
<dbReference type="AlphaFoldDB" id="M5EFU4"/>
<gene>
    <name evidence="2" type="ORF">MESS2_1050038</name>
</gene>
<evidence type="ECO:0000313" key="3">
    <source>
        <dbReference type="Proteomes" id="UP000012062"/>
    </source>
</evidence>
<dbReference type="GO" id="GO:0016740">
    <property type="term" value="F:transferase activity"/>
    <property type="evidence" value="ECO:0007669"/>
    <property type="project" value="UniProtKB-KW"/>
</dbReference>
<feature type="domain" description="Glycosyl transferase family 25" evidence="1">
    <location>
        <begin position="30"/>
        <end position="203"/>
    </location>
</feature>
<dbReference type="EMBL" id="CAUM01000008">
    <property type="protein sequence ID" value="CCV03434.1"/>
    <property type="molecule type" value="Genomic_DNA"/>
</dbReference>
<dbReference type="Pfam" id="PF01755">
    <property type="entry name" value="Glyco_transf_25"/>
    <property type="match status" value="1"/>
</dbReference>
<reference evidence="2 3" key="1">
    <citation type="submission" date="2013-02" db="EMBL/GenBank/DDBJ databases">
        <authorList>
            <person name="Genoscope - CEA"/>
        </authorList>
    </citation>
    <scope>NUCLEOTIDE SEQUENCE [LARGE SCALE GENOMIC DNA]</scope>
    <source>
        <strain evidence="2 3">STM 2683</strain>
    </source>
</reference>